<gene>
    <name evidence="1" type="ORF">N8T08_007178</name>
</gene>
<keyword evidence="2" id="KW-1185">Reference proteome</keyword>
<sequence length="332" mass="37530">MAGETGPIALSRGMSMLIAAFFAISCYNVLEITITIFTTFKRHRGVYFWSMLVANWGILLHAIVVFLRFFGLAPNLPMCVLTVLGWYAMVTGQSVVLYSRLYLVTGDTRRYRWILYMIITNFCILHIPVTILFIGSNAGDDRFVKSFNVYEKIQLAGFCVQEILISAIYIWEATAVLRPVLAVKGRKGHYVWLHLIVVNCLIILLDASLLATEYTNNFDVQTTYKTVVYSVKLKMEFSMLNRLIGVVRTNTTIDDCVVDSQQRRDSDSRRMNTPDGGAALNDNLRLLPRDGHYGDNHGDLVVEASYQRTAPLPPVEDDTRVVTYPVALHPKV</sequence>
<organism evidence="1 2">
    <name type="scientific">Aspergillus melleus</name>
    <dbReference type="NCBI Taxonomy" id="138277"/>
    <lineage>
        <taxon>Eukaryota</taxon>
        <taxon>Fungi</taxon>
        <taxon>Dikarya</taxon>
        <taxon>Ascomycota</taxon>
        <taxon>Pezizomycotina</taxon>
        <taxon>Eurotiomycetes</taxon>
        <taxon>Eurotiomycetidae</taxon>
        <taxon>Eurotiales</taxon>
        <taxon>Aspergillaceae</taxon>
        <taxon>Aspergillus</taxon>
        <taxon>Aspergillus subgen. Circumdati</taxon>
    </lineage>
</organism>
<protein>
    <submittedName>
        <fullName evidence="1">Uncharacterized protein</fullName>
    </submittedName>
</protein>
<dbReference type="Proteomes" id="UP001177260">
    <property type="component" value="Unassembled WGS sequence"/>
</dbReference>
<evidence type="ECO:0000313" key="1">
    <source>
        <dbReference type="EMBL" id="KAK1142937.1"/>
    </source>
</evidence>
<name>A0ACC3AZH7_9EURO</name>
<evidence type="ECO:0000313" key="2">
    <source>
        <dbReference type="Proteomes" id="UP001177260"/>
    </source>
</evidence>
<dbReference type="EMBL" id="JAOPJF010000045">
    <property type="protein sequence ID" value="KAK1142937.1"/>
    <property type="molecule type" value="Genomic_DNA"/>
</dbReference>
<accession>A0ACC3AZH7</accession>
<comment type="caution">
    <text evidence="1">The sequence shown here is derived from an EMBL/GenBank/DDBJ whole genome shotgun (WGS) entry which is preliminary data.</text>
</comment>
<proteinExistence type="predicted"/>
<reference evidence="1 2" key="1">
    <citation type="journal article" date="2023" name="ACS Omega">
        <title>Identification of the Neoaspergillic Acid Biosynthesis Gene Cluster by Establishing an In Vitro CRISPR-Ribonucleoprotein Genetic System in Aspergillus melleus.</title>
        <authorList>
            <person name="Yuan B."/>
            <person name="Grau M.F."/>
            <person name="Murata R.M."/>
            <person name="Torok T."/>
            <person name="Venkateswaran K."/>
            <person name="Stajich J.E."/>
            <person name="Wang C.C.C."/>
        </authorList>
    </citation>
    <scope>NUCLEOTIDE SEQUENCE [LARGE SCALE GENOMIC DNA]</scope>
    <source>
        <strain evidence="1 2">IMV 1140</strain>
    </source>
</reference>